<evidence type="ECO:0000259" key="2">
    <source>
        <dbReference type="Pfam" id="PF04101"/>
    </source>
</evidence>
<evidence type="ECO:0000313" key="4">
    <source>
        <dbReference type="Proteomes" id="UP000018159"/>
    </source>
</evidence>
<comment type="caution">
    <text evidence="3">The sequence shown here is derived from an EMBL/GenBank/DDBJ whole genome shotgun (WGS) entry which is preliminary data.</text>
</comment>
<dbReference type="GO" id="GO:0016758">
    <property type="term" value="F:hexosyltransferase activity"/>
    <property type="evidence" value="ECO:0007669"/>
    <property type="project" value="InterPro"/>
</dbReference>
<name>V6AQI2_9ARCH</name>
<reference evidence="3 4" key="1">
    <citation type="journal article" date="2013" name="PLoS ONE">
        <title>Enrichment and Genome Sequence of the Group I.1a Ammonia-Oxidizing Archaeon ?Ca. Nitrosotenuis uzonensis? Representing a Clade Globally.</title>
        <authorList>
            <person name="Lebedeva E.V."/>
            <person name="Hatzenpichler R."/>
            <person name="Pelletier E."/>
            <person name="Schuster N."/>
            <person name="Hauzmayer S."/>
            <person name="Bulaev A."/>
            <person name="Grigor'eva N.V."/>
            <person name="Galushko A."/>
            <person name="Schmid M."/>
            <person name="Palatinszky M."/>
            <person name="Le Paslier D."/>
            <person name="Daims H."/>
            <person name="Wagner M."/>
        </authorList>
    </citation>
    <scope>NUCLEOTIDE SEQUENCE [LARGE SCALE GENOMIC DNA]</scope>
    <source>
        <strain evidence="3 4">N4</strain>
    </source>
</reference>
<dbReference type="STRING" id="1407055.NITUZ_140071"/>
<evidence type="ECO:0000256" key="1">
    <source>
        <dbReference type="ARBA" id="ARBA00006962"/>
    </source>
</evidence>
<protein>
    <submittedName>
        <fullName evidence="3">Glycosyltransferase 28 domain</fullName>
    </submittedName>
</protein>
<organism evidence="3 4">
    <name type="scientific">Candidatus Nitrosotenuis uzonensis</name>
    <dbReference type="NCBI Taxonomy" id="1407055"/>
    <lineage>
        <taxon>Archaea</taxon>
        <taxon>Nitrososphaerota</taxon>
        <taxon>Candidatus Nitrosotenuis</taxon>
    </lineage>
</organism>
<dbReference type="EMBL" id="CBTY010000006">
    <property type="protein sequence ID" value="CDI04996.1"/>
    <property type="molecule type" value="Genomic_DNA"/>
</dbReference>
<evidence type="ECO:0000313" key="3">
    <source>
        <dbReference type="EMBL" id="CDI04996.1"/>
    </source>
</evidence>
<feature type="domain" description="Glycosyl transferase family 28 C-terminal" evidence="2">
    <location>
        <begin position="208"/>
        <end position="302"/>
    </location>
</feature>
<sequence>MISPTEKSLSCKVAFFCSPIGLGHATRDIAVASLFEKTNTKFVTGAAAVKLISECGFDVDDLYRPPKFEVKEGRLEKSLKWLWQYYQYYKDCKAIVRKFIKTEKPDIIISDEDFASISIAHEEKIPTVLITDILQTRFTSGFGSIIEKKMNKSMQDMIKKCNFVILPEFGNDKDNIRYVGPIVRETKSTREDLREKLSFVKKTITVSVGGTDAGRFLIDKMIQISKKLGDVDVVIVSGPLLQTRESNIRNLGFVNNLHEIIYASDLIVSLAGKSTIDEAKVYGTPGIFIPIKNHFEQEDNARTEGYTHQDLFRLEELILKKLNEPRHRTGTSGAQKAWQVIKQTMTNT</sequence>
<accession>V6AQI2</accession>
<dbReference type="PANTHER" id="PTHR21015:SF22">
    <property type="entry name" value="GLYCOSYLTRANSFERASE"/>
    <property type="match status" value="1"/>
</dbReference>
<keyword evidence="4" id="KW-1185">Reference proteome</keyword>
<dbReference type="InterPro" id="IPR007235">
    <property type="entry name" value="Glyco_trans_28_C"/>
</dbReference>
<dbReference type="Pfam" id="PF04101">
    <property type="entry name" value="Glyco_tran_28_C"/>
    <property type="match status" value="1"/>
</dbReference>
<proteinExistence type="inferred from homology"/>
<comment type="similarity">
    <text evidence="1">Belongs to the glycosyltransferase 28 family.</text>
</comment>
<dbReference type="SUPFAM" id="SSF53756">
    <property type="entry name" value="UDP-Glycosyltransferase/glycogen phosphorylase"/>
    <property type="match status" value="1"/>
</dbReference>
<dbReference type="Gene3D" id="3.40.50.2000">
    <property type="entry name" value="Glycogen Phosphorylase B"/>
    <property type="match status" value="1"/>
</dbReference>
<dbReference type="Proteomes" id="UP000018159">
    <property type="component" value="Unassembled WGS sequence"/>
</dbReference>
<gene>
    <name evidence="3" type="ORF">NITUZ_140071</name>
</gene>
<dbReference type="PANTHER" id="PTHR21015">
    <property type="entry name" value="UDP-N-ACETYLGLUCOSAMINE--N-ACETYLMURAMYL-(PENTAPEPTIDE) PYROPHOSPHORYL-UNDECAPRENOL N-ACETYLGLUCOSAMINE TRANSFERASE 1"/>
    <property type="match status" value="1"/>
</dbReference>
<dbReference type="AlphaFoldDB" id="V6AQI2"/>